<dbReference type="AlphaFoldDB" id="A0A845BLL6"/>
<dbReference type="Proteomes" id="UP000467214">
    <property type="component" value="Unassembled WGS sequence"/>
</dbReference>
<keyword evidence="2" id="KW-1185">Reference proteome</keyword>
<name>A0A845BLL6_9NEIS</name>
<protein>
    <recommendedName>
        <fullName evidence="3">Toxin CptA</fullName>
    </recommendedName>
</protein>
<dbReference type="InterPro" id="IPR009883">
    <property type="entry name" value="YgfX"/>
</dbReference>
<sequence length="140" mass="15681">MALRPFRVALRRSRLALLLFCLLASSLALAVLYCNGPWGLLLLDAVLLLACLQSEGWLANRRRPLCLDVSASGVLSAVFPDSSELWQLDGNSRSSPWLCIVMAHAGSQRRRITLWPDSADADALRKLRVFLRWQPDARRP</sequence>
<evidence type="ECO:0000313" key="1">
    <source>
        <dbReference type="EMBL" id="MXR37202.1"/>
    </source>
</evidence>
<gene>
    <name evidence="1" type="ORF">GQF02_09485</name>
</gene>
<evidence type="ECO:0000313" key="2">
    <source>
        <dbReference type="Proteomes" id="UP000467214"/>
    </source>
</evidence>
<organism evidence="1 2">
    <name type="scientific">Craterilacuibacter sinensis</name>
    <dbReference type="NCBI Taxonomy" id="2686017"/>
    <lineage>
        <taxon>Bacteria</taxon>
        <taxon>Pseudomonadati</taxon>
        <taxon>Pseudomonadota</taxon>
        <taxon>Betaproteobacteria</taxon>
        <taxon>Neisseriales</taxon>
        <taxon>Neisseriaceae</taxon>
        <taxon>Craterilacuibacter</taxon>
    </lineage>
</organism>
<dbReference type="Pfam" id="PF07254">
    <property type="entry name" value="Cpta_toxin"/>
    <property type="match status" value="1"/>
</dbReference>
<reference evidence="1 2" key="1">
    <citation type="submission" date="2019-12" db="EMBL/GenBank/DDBJ databases">
        <title>Neisseriaceae gen. nov. sp. Genome sequencing and assembly.</title>
        <authorList>
            <person name="Liu Z."/>
            <person name="Li A."/>
        </authorList>
    </citation>
    <scope>NUCLEOTIDE SEQUENCE [LARGE SCALE GENOMIC DNA]</scope>
    <source>
        <strain evidence="1 2">B2N2-7</strain>
    </source>
</reference>
<comment type="caution">
    <text evidence="1">The sequence shown here is derived from an EMBL/GenBank/DDBJ whole genome shotgun (WGS) entry which is preliminary data.</text>
</comment>
<accession>A0A845BLL6</accession>
<proteinExistence type="predicted"/>
<evidence type="ECO:0008006" key="3">
    <source>
        <dbReference type="Google" id="ProtNLM"/>
    </source>
</evidence>
<dbReference type="EMBL" id="WSSB01000007">
    <property type="protein sequence ID" value="MXR37202.1"/>
    <property type="molecule type" value="Genomic_DNA"/>
</dbReference>